<evidence type="ECO:0000313" key="2">
    <source>
        <dbReference type="EMBL" id="QIA07664.1"/>
    </source>
</evidence>
<feature type="chain" id="PRO_5025335731" description="Esterase" evidence="1">
    <location>
        <begin position="22"/>
        <end position="402"/>
    </location>
</feature>
<dbReference type="SUPFAM" id="SSF81296">
    <property type="entry name" value="E set domains"/>
    <property type="match status" value="1"/>
</dbReference>
<sequence>MNIKRLFLAIAILACFSISYAQELSNFMGQAPIISPEITETEVTFRFMAPNADSVKITGGFAPTVKMTTSFGEMDVPGSLNLTKDEKGLWSITLPIPEPELYTYNFIVDGTSINDPNNTFMQRDGTRYLSVLLVPGELTENYFEAEKRGNIHQVWYDSPTIGLNRRMFVYTPYGYEAGDKSYPVLYLLHGAGGDEDAWSSMGRTRQILDNLIEKGLAEPMICVMPNGNPNQKAAITTQLPVAEYDYRDPANRDLYVNSIVKDIVPYIEKNYRVISDPAHRAIAGLSMGGGHTISATLMYPGFFDYICPLSMGIGGMRFGGSEADQEEMMKNYETQFKALKKEGYKLYFLACGDSDFLFESAKTLNKMLTDTGLEHTFYVTTGGHTWSNWRIYLNTFAPKLFK</sequence>
<dbReference type="InterPro" id="IPR029058">
    <property type="entry name" value="AB_hydrolase_fold"/>
</dbReference>
<feature type="signal peptide" evidence="1">
    <location>
        <begin position="1"/>
        <end position="21"/>
    </location>
</feature>
<dbReference type="Proteomes" id="UP000474630">
    <property type="component" value="Chromosome"/>
</dbReference>
<dbReference type="CDD" id="cd11294">
    <property type="entry name" value="E_set_Esterase_like_N"/>
    <property type="match status" value="1"/>
</dbReference>
<dbReference type="SUPFAM" id="SSF53474">
    <property type="entry name" value="alpha/beta-Hydrolases"/>
    <property type="match status" value="1"/>
</dbReference>
<evidence type="ECO:0000313" key="3">
    <source>
        <dbReference type="Proteomes" id="UP000474630"/>
    </source>
</evidence>
<dbReference type="KEGG" id="drc:G0Q07_07960"/>
<dbReference type="PANTHER" id="PTHR48098:SF1">
    <property type="entry name" value="DIACYLGLYCEROL ACYLTRANSFERASE_MYCOLYLTRANSFERASE AG85A"/>
    <property type="match status" value="1"/>
</dbReference>
<dbReference type="AlphaFoldDB" id="A0A6C0RB54"/>
<dbReference type="InterPro" id="IPR000801">
    <property type="entry name" value="Esterase-like"/>
</dbReference>
<dbReference type="Pfam" id="PF00756">
    <property type="entry name" value="Esterase"/>
    <property type="match status" value="1"/>
</dbReference>
<dbReference type="Gene3D" id="2.60.40.10">
    <property type="entry name" value="Immunoglobulins"/>
    <property type="match status" value="1"/>
</dbReference>
<proteinExistence type="predicted"/>
<dbReference type="PANTHER" id="PTHR48098">
    <property type="entry name" value="ENTEROCHELIN ESTERASE-RELATED"/>
    <property type="match status" value="1"/>
</dbReference>
<protein>
    <recommendedName>
        <fullName evidence="4">Esterase</fullName>
    </recommendedName>
</protein>
<evidence type="ECO:0000256" key="1">
    <source>
        <dbReference type="SAM" id="SignalP"/>
    </source>
</evidence>
<dbReference type="Gene3D" id="3.40.50.1820">
    <property type="entry name" value="alpha/beta hydrolase"/>
    <property type="match status" value="1"/>
</dbReference>
<dbReference type="InterPro" id="IPR050583">
    <property type="entry name" value="Mycobacterial_A85_antigen"/>
</dbReference>
<dbReference type="InterPro" id="IPR014756">
    <property type="entry name" value="Ig_E-set"/>
</dbReference>
<reference evidence="2 3" key="1">
    <citation type="submission" date="2020-02" db="EMBL/GenBank/DDBJ databases">
        <title>Genome sequencing for Draconibacterium sp. strain M1.</title>
        <authorList>
            <person name="Park S.-J."/>
        </authorList>
    </citation>
    <scope>NUCLEOTIDE SEQUENCE [LARGE SCALE GENOMIC DNA]</scope>
    <source>
        <strain evidence="2 3">M1</strain>
    </source>
</reference>
<keyword evidence="3" id="KW-1185">Reference proteome</keyword>
<keyword evidence="1" id="KW-0732">Signal</keyword>
<name>A0A6C0RB54_9BACT</name>
<evidence type="ECO:0008006" key="4">
    <source>
        <dbReference type="Google" id="ProtNLM"/>
    </source>
</evidence>
<accession>A0A6C0RB54</accession>
<organism evidence="2 3">
    <name type="scientific">Draconibacterium halophilum</name>
    <dbReference type="NCBI Taxonomy" id="2706887"/>
    <lineage>
        <taxon>Bacteria</taxon>
        <taxon>Pseudomonadati</taxon>
        <taxon>Bacteroidota</taxon>
        <taxon>Bacteroidia</taxon>
        <taxon>Marinilabiliales</taxon>
        <taxon>Prolixibacteraceae</taxon>
        <taxon>Draconibacterium</taxon>
    </lineage>
</organism>
<dbReference type="EMBL" id="CP048409">
    <property type="protein sequence ID" value="QIA07664.1"/>
    <property type="molecule type" value="Genomic_DNA"/>
</dbReference>
<dbReference type="GO" id="GO:0016747">
    <property type="term" value="F:acyltransferase activity, transferring groups other than amino-acyl groups"/>
    <property type="evidence" value="ECO:0007669"/>
    <property type="project" value="TreeGrafter"/>
</dbReference>
<dbReference type="RefSeq" id="WP_163345585.1">
    <property type="nucleotide sequence ID" value="NZ_CP048409.1"/>
</dbReference>
<dbReference type="InterPro" id="IPR013783">
    <property type="entry name" value="Ig-like_fold"/>
</dbReference>
<gene>
    <name evidence="2" type="ORF">G0Q07_07960</name>
</gene>